<feature type="transmembrane region" description="Helical" evidence="11">
    <location>
        <begin position="179"/>
        <end position="204"/>
    </location>
</feature>
<dbReference type="NCBIfam" id="NF038347">
    <property type="entry name" value="FtsX_Gpos"/>
    <property type="match status" value="1"/>
</dbReference>
<keyword evidence="6 11" id="KW-0812">Transmembrane</keyword>
<evidence type="ECO:0000256" key="10">
    <source>
        <dbReference type="PIRNR" id="PIRNR003097"/>
    </source>
</evidence>
<accession>A0ABT6TWR0</accession>
<feature type="transmembrane region" description="Helical" evidence="11">
    <location>
        <begin position="21"/>
        <end position="46"/>
    </location>
</feature>
<dbReference type="PANTHER" id="PTHR47755">
    <property type="entry name" value="CELL DIVISION PROTEIN FTSX"/>
    <property type="match status" value="1"/>
</dbReference>
<keyword evidence="4 10" id="KW-1003">Cell membrane</keyword>
<dbReference type="RefSeq" id="WP_282913242.1">
    <property type="nucleotide sequence ID" value="NZ_JAGRPV010000002.1"/>
</dbReference>
<dbReference type="InterPro" id="IPR003838">
    <property type="entry name" value="ABC3_permease_C"/>
</dbReference>
<keyword evidence="8 10" id="KW-0472">Membrane</keyword>
<dbReference type="InterPro" id="IPR040690">
    <property type="entry name" value="FtsX_ECD"/>
</dbReference>
<dbReference type="Pfam" id="PF18075">
    <property type="entry name" value="FtsX_ECD"/>
    <property type="match status" value="1"/>
</dbReference>
<evidence type="ECO:0000256" key="5">
    <source>
        <dbReference type="ARBA" id="ARBA00022618"/>
    </source>
</evidence>
<feature type="transmembrane region" description="Helical" evidence="11">
    <location>
        <begin position="274"/>
        <end position="298"/>
    </location>
</feature>
<reference evidence="14" key="1">
    <citation type="submission" date="2023-04" db="EMBL/GenBank/DDBJ databases">
        <title>Comparative genomic analysis of Cohnella hashimotonis sp. nov., isolated from the International Space Station.</title>
        <authorList>
            <person name="Venkateswaran K."/>
            <person name="Simpson A."/>
        </authorList>
    </citation>
    <scope>NUCLEOTIDE SEQUENCE</scope>
    <source>
        <strain evidence="14">F6_2S_P_1</strain>
    </source>
</reference>
<comment type="similarity">
    <text evidence="2 10">Belongs to the ABC-4 integral membrane protein family. FtsX subfamily.</text>
</comment>
<evidence type="ECO:0000259" key="13">
    <source>
        <dbReference type="Pfam" id="PF18075"/>
    </source>
</evidence>
<keyword evidence="5 10" id="KW-0132">Cell division</keyword>
<evidence type="ECO:0000256" key="9">
    <source>
        <dbReference type="ARBA" id="ARBA00023306"/>
    </source>
</evidence>
<dbReference type="Gene3D" id="3.30.70.3040">
    <property type="match status" value="1"/>
</dbReference>
<evidence type="ECO:0000256" key="4">
    <source>
        <dbReference type="ARBA" id="ARBA00022475"/>
    </source>
</evidence>
<comment type="subcellular location">
    <subcellularLocation>
        <location evidence="1">Cell membrane</location>
        <topology evidence="1">Multi-pass membrane protein</topology>
    </subcellularLocation>
</comment>
<evidence type="ECO:0000313" key="14">
    <source>
        <dbReference type="EMBL" id="MDI4650394.1"/>
    </source>
</evidence>
<dbReference type="InterPro" id="IPR058204">
    <property type="entry name" value="FtsX_firmicutes-type"/>
</dbReference>
<dbReference type="EMBL" id="JAGRPV010000002">
    <property type="protein sequence ID" value="MDI4650394.1"/>
    <property type="molecule type" value="Genomic_DNA"/>
</dbReference>
<evidence type="ECO:0000313" key="15">
    <source>
        <dbReference type="Proteomes" id="UP001161691"/>
    </source>
</evidence>
<gene>
    <name evidence="14" type="primary">ftsX</name>
    <name evidence="14" type="ORF">KB449_36020</name>
</gene>
<proteinExistence type="inferred from homology"/>
<evidence type="ECO:0000256" key="11">
    <source>
        <dbReference type="SAM" id="Phobius"/>
    </source>
</evidence>
<dbReference type="InterPro" id="IPR004513">
    <property type="entry name" value="FtsX"/>
</dbReference>
<dbReference type="Proteomes" id="UP001161691">
    <property type="component" value="Unassembled WGS sequence"/>
</dbReference>
<dbReference type="Pfam" id="PF02687">
    <property type="entry name" value="FtsX"/>
    <property type="match status" value="1"/>
</dbReference>
<protein>
    <recommendedName>
        <fullName evidence="3 10">Cell division protein FtsX</fullName>
    </recommendedName>
</protein>
<feature type="domain" description="ABC3 transporter permease C-terminal" evidence="12">
    <location>
        <begin position="182"/>
        <end position="301"/>
    </location>
</feature>
<keyword evidence="9 10" id="KW-0131">Cell cycle</keyword>
<keyword evidence="15" id="KW-1185">Reference proteome</keyword>
<feature type="transmembrane region" description="Helical" evidence="11">
    <location>
        <begin position="225"/>
        <end position="250"/>
    </location>
</feature>
<dbReference type="PANTHER" id="PTHR47755:SF1">
    <property type="entry name" value="CELL DIVISION PROTEIN FTSX"/>
    <property type="match status" value="1"/>
</dbReference>
<evidence type="ECO:0000256" key="3">
    <source>
        <dbReference type="ARBA" id="ARBA00021907"/>
    </source>
</evidence>
<dbReference type="PIRSF" id="PIRSF003097">
    <property type="entry name" value="FtsX"/>
    <property type="match status" value="1"/>
</dbReference>
<evidence type="ECO:0000256" key="7">
    <source>
        <dbReference type="ARBA" id="ARBA00022989"/>
    </source>
</evidence>
<keyword evidence="7 11" id="KW-1133">Transmembrane helix</keyword>
<comment type="caution">
    <text evidence="14">The sequence shown here is derived from an EMBL/GenBank/DDBJ whole genome shotgun (WGS) entry which is preliminary data.</text>
</comment>
<feature type="domain" description="FtsX extracellular" evidence="13">
    <location>
        <begin position="59"/>
        <end position="148"/>
    </location>
</feature>
<evidence type="ECO:0000256" key="2">
    <source>
        <dbReference type="ARBA" id="ARBA00007379"/>
    </source>
</evidence>
<evidence type="ECO:0000256" key="6">
    <source>
        <dbReference type="ARBA" id="ARBA00022692"/>
    </source>
</evidence>
<evidence type="ECO:0000259" key="12">
    <source>
        <dbReference type="Pfam" id="PF02687"/>
    </source>
</evidence>
<name>A0ABT6TWR0_9BACL</name>
<sequence length="304" mass="33588">MKFSTLVRHVREGVKNVFRNGWMSFASIGSIVVSLFVLGVFMLLALNVNQWADQFDSQVQVNVYLQSEIGQSKIDELKTRIGNIAEVKQVTFVSKEEGLEKLRQDLDEDVKGALDGYKDANPLPDAFEVELFDAQQVSYVAKQILAFNETDADKPVLSVKYGQGYVEKLFRITNAVRNVGLVVVAGLAVMAMFLISTTIKMTILARRREIGIMKLVGATNNFIRWPFFIEGIVIGLAGSGLTTALLLYGYSELIASTHYNMGLMMIEVVDMNKVGWLVGGTLVALGTLIGVWGSVVSVRKHLKV</sequence>
<comment type="function">
    <text evidence="10">Part of the ABC transporter FtsEX involved in asymmetric cellular division facilitating the initiation of sporulation.</text>
</comment>
<evidence type="ECO:0000256" key="8">
    <source>
        <dbReference type="ARBA" id="ARBA00023136"/>
    </source>
</evidence>
<organism evidence="14 15">
    <name type="scientific">Cohnella hashimotonis</name>
    <dbReference type="NCBI Taxonomy" id="2826895"/>
    <lineage>
        <taxon>Bacteria</taxon>
        <taxon>Bacillati</taxon>
        <taxon>Bacillota</taxon>
        <taxon>Bacilli</taxon>
        <taxon>Bacillales</taxon>
        <taxon>Paenibacillaceae</taxon>
        <taxon>Cohnella</taxon>
    </lineage>
</organism>
<evidence type="ECO:0000256" key="1">
    <source>
        <dbReference type="ARBA" id="ARBA00004651"/>
    </source>
</evidence>